<dbReference type="InterPro" id="IPR050640">
    <property type="entry name" value="Bact_2-comp_sensor_kinase"/>
</dbReference>
<comment type="catalytic activity">
    <reaction evidence="1">
        <text>ATP + protein L-histidine = ADP + protein N-phospho-L-histidine.</text>
        <dbReference type="EC" id="2.7.13.3"/>
    </reaction>
</comment>
<dbReference type="Pfam" id="PF00672">
    <property type="entry name" value="HAMP"/>
    <property type="match status" value="1"/>
</dbReference>
<keyword evidence="4" id="KW-0597">Phosphoprotein</keyword>
<comment type="caution">
    <text evidence="12">The sequence shown here is derived from an EMBL/GenBank/DDBJ whole genome shotgun (WGS) entry which is preliminary data.</text>
</comment>
<keyword evidence="6 12" id="KW-0418">Kinase</keyword>
<protein>
    <recommendedName>
        <fullName evidence="3">histidine kinase</fullName>
        <ecNumber evidence="3">2.7.13.3</ecNumber>
    </recommendedName>
</protein>
<dbReference type="InterPro" id="IPR003594">
    <property type="entry name" value="HATPase_dom"/>
</dbReference>
<dbReference type="GO" id="GO:0000155">
    <property type="term" value="F:phosphorelay sensor kinase activity"/>
    <property type="evidence" value="ECO:0007669"/>
    <property type="project" value="InterPro"/>
</dbReference>
<dbReference type="SMART" id="SM00387">
    <property type="entry name" value="HATPase_c"/>
    <property type="match status" value="1"/>
</dbReference>
<evidence type="ECO:0000256" key="6">
    <source>
        <dbReference type="ARBA" id="ARBA00022777"/>
    </source>
</evidence>
<evidence type="ECO:0000259" key="11">
    <source>
        <dbReference type="PROSITE" id="PS50885"/>
    </source>
</evidence>
<feature type="coiled-coil region" evidence="8">
    <location>
        <begin position="83"/>
        <end position="122"/>
    </location>
</feature>
<feature type="transmembrane region" description="Helical" evidence="9">
    <location>
        <begin position="188"/>
        <end position="206"/>
    </location>
</feature>
<evidence type="ECO:0000313" key="13">
    <source>
        <dbReference type="Proteomes" id="UP000886889"/>
    </source>
</evidence>
<dbReference type="GO" id="GO:0016020">
    <property type="term" value="C:membrane"/>
    <property type="evidence" value="ECO:0007669"/>
    <property type="project" value="UniProtKB-SubCell"/>
</dbReference>
<dbReference type="InterPro" id="IPR036890">
    <property type="entry name" value="HATPase_C_sf"/>
</dbReference>
<keyword evidence="9" id="KW-0472">Membrane</keyword>
<feature type="domain" description="HAMP" evidence="11">
    <location>
        <begin position="209"/>
        <end position="262"/>
    </location>
</feature>
<evidence type="ECO:0000256" key="9">
    <source>
        <dbReference type="SAM" id="Phobius"/>
    </source>
</evidence>
<dbReference type="InterPro" id="IPR005467">
    <property type="entry name" value="His_kinase_dom"/>
</dbReference>
<keyword evidence="7" id="KW-0902">Two-component regulatory system</keyword>
<dbReference type="EMBL" id="DVOS01000073">
    <property type="protein sequence ID" value="HIV24010.1"/>
    <property type="molecule type" value="Genomic_DNA"/>
</dbReference>
<keyword evidence="9" id="KW-1133">Transmembrane helix</keyword>
<evidence type="ECO:0000256" key="7">
    <source>
        <dbReference type="ARBA" id="ARBA00023012"/>
    </source>
</evidence>
<dbReference type="CDD" id="cd06225">
    <property type="entry name" value="HAMP"/>
    <property type="match status" value="1"/>
</dbReference>
<dbReference type="AlphaFoldDB" id="A0A9D1T943"/>
<dbReference type="PROSITE" id="PS50885">
    <property type="entry name" value="HAMP"/>
    <property type="match status" value="1"/>
</dbReference>
<sequence>MKKKKRVLIRENSIQTKLAVTMGMLLLVALCVNLFVFAQINSMVRRIDSVFSSNVTIGELSDTLDLVEDRVYEYLSTKSSAALEDYYRYEQDYRELLQELNNENVDSEIKMLEKNIRNMSETYLEKTGQTVQAKRGRNVERYKSYFEEETQLYAYINSYIYDLNNLQFRQNSASYQTLLASMGMLETFSVLVIVAVFALSLFLAMMTTRTMIRPLRLLSGAARRVAEGDFDVEMPERTTRDEIGIVTETFGQMLGSIRAYIQQVRESMEKEAQMKERELSMEAHLKEAQLKYLQAQINPHFLFNSLNAGAQLAMMEDAEQTGIFMERMADFFRYNVKKMDGDATLQEEIQAVDNYIYILNVRYAGDITYEKKIEADIENVRVPSMVLQPIVENAVQHGIHDMMESGKICLTVVREEDHLRISVEDNGAGMTKQEIARVMRGEAGQGAEDGNSTGIAMDNVMSRLRLYYNRENLLVIRSEGKGMGTEVTILLPLEEGEEGTCTEY</sequence>
<dbReference type="Pfam" id="PF02518">
    <property type="entry name" value="HATPase_c"/>
    <property type="match status" value="1"/>
</dbReference>
<feature type="transmembrane region" description="Helical" evidence="9">
    <location>
        <begin position="20"/>
        <end position="40"/>
    </location>
</feature>
<feature type="domain" description="Histidine kinase" evidence="10">
    <location>
        <begin position="386"/>
        <end position="495"/>
    </location>
</feature>
<evidence type="ECO:0000256" key="8">
    <source>
        <dbReference type="SAM" id="Coils"/>
    </source>
</evidence>
<keyword evidence="5" id="KW-0808">Transferase</keyword>
<evidence type="ECO:0000256" key="5">
    <source>
        <dbReference type="ARBA" id="ARBA00022679"/>
    </source>
</evidence>
<dbReference type="PROSITE" id="PS50109">
    <property type="entry name" value="HIS_KIN"/>
    <property type="match status" value="1"/>
</dbReference>
<dbReference type="PANTHER" id="PTHR34220:SF7">
    <property type="entry name" value="SENSOR HISTIDINE KINASE YPDA"/>
    <property type="match status" value="1"/>
</dbReference>
<dbReference type="InterPro" id="IPR010559">
    <property type="entry name" value="Sig_transdc_His_kin_internal"/>
</dbReference>
<keyword evidence="9" id="KW-0812">Transmembrane</keyword>
<dbReference type="SUPFAM" id="SSF55874">
    <property type="entry name" value="ATPase domain of HSP90 chaperone/DNA topoisomerase II/histidine kinase"/>
    <property type="match status" value="1"/>
</dbReference>
<keyword evidence="8" id="KW-0175">Coiled coil</keyword>
<dbReference type="EC" id="2.7.13.3" evidence="3"/>
<dbReference type="SUPFAM" id="SSF158472">
    <property type="entry name" value="HAMP domain-like"/>
    <property type="match status" value="1"/>
</dbReference>
<dbReference type="Pfam" id="PF06580">
    <property type="entry name" value="His_kinase"/>
    <property type="match status" value="1"/>
</dbReference>
<dbReference type="InterPro" id="IPR003660">
    <property type="entry name" value="HAMP_dom"/>
</dbReference>
<evidence type="ECO:0000256" key="4">
    <source>
        <dbReference type="ARBA" id="ARBA00022553"/>
    </source>
</evidence>
<reference evidence="12" key="2">
    <citation type="journal article" date="2021" name="PeerJ">
        <title>Extensive microbial diversity within the chicken gut microbiome revealed by metagenomics and culture.</title>
        <authorList>
            <person name="Gilroy R."/>
            <person name="Ravi A."/>
            <person name="Getino M."/>
            <person name="Pursley I."/>
            <person name="Horton D.L."/>
            <person name="Alikhan N.F."/>
            <person name="Baker D."/>
            <person name="Gharbi K."/>
            <person name="Hall N."/>
            <person name="Watson M."/>
            <person name="Adriaenssens E.M."/>
            <person name="Foster-Nyarko E."/>
            <person name="Jarju S."/>
            <person name="Secka A."/>
            <person name="Antonio M."/>
            <person name="Oren A."/>
            <person name="Chaudhuri R.R."/>
            <person name="La Ragione R."/>
            <person name="Hildebrand F."/>
            <person name="Pallen M.J."/>
        </authorList>
    </citation>
    <scope>NUCLEOTIDE SEQUENCE</scope>
    <source>
        <strain evidence="12">ChiBcec6-7307</strain>
    </source>
</reference>
<evidence type="ECO:0000259" key="10">
    <source>
        <dbReference type="PROSITE" id="PS50109"/>
    </source>
</evidence>
<name>A0A9D1T943_9FIRM</name>
<dbReference type="Gene3D" id="3.30.565.10">
    <property type="entry name" value="Histidine kinase-like ATPase, C-terminal domain"/>
    <property type="match status" value="1"/>
</dbReference>
<evidence type="ECO:0000256" key="2">
    <source>
        <dbReference type="ARBA" id="ARBA00004370"/>
    </source>
</evidence>
<proteinExistence type="predicted"/>
<evidence type="ECO:0000256" key="3">
    <source>
        <dbReference type="ARBA" id="ARBA00012438"/>
    </source>
</evidence>
<dbReference type="PANTHER" id="PTHR34220">
    <property type="entry name" value="SENSOR HISTIDINE KINASE YPDA"/>
    <property type="match status" value="1"/>
</dbReference>
<reference evidence="12" key="1">
    <citation type="submission" date="2020-10" db="EMBL/GenBank/DDBJ databases">
        <authorList>
            <person name="Gilroy R."/>
        </authorList>
    </citation>
    <scope>NUCLEOTIDE SEQUENCE</scope>
    <source>
        <strain evidence="12">ChiBcec6-7307</strain>
    </source>
</reference>
<comment type="subcellular location">
    <subcellularLocation>
        <location evidence="2">Membrane</location>
    </subcellularLocation>
</comment>
<dbReference type="SMART" id="SM00304">
    <property type="entry name" value="HAMP"/>
    <property type="match status" value="1"/>
</dbReference>
<gene>
    <name evidence="12" type="ORF">IAC80_08765</name>
</gene>
<organism evidence="12 13">
    <name type="scientific">Candidatus Merdiplasma excrementigallinarum</name>
    <dbReference type="NCBI Taxonomy" id="2840864"/>
    <lineage>
        <taxon>Bacteria</taxon>
        <taxon>Bacillati</taxon>
        <taxon>Bacillota</taxon>
        <taxon>Clostridia</taxon>
        <taxon>Lachnospirales</taxon>
        <taxon>Lachnospiraceae</taxon>
        <taxon>Lachnospiraceae incertae sedis</taxon>
        <taxon>Candidatus Merdiplasma</taxon>
    </lineage>
</organism>
<dbReference type="Gene3D" id="6.10.340.10">
    <property type="match status" value="1"/>
</dbReference>
<dbReference type="Proteomes" id="UP000886889">
    <property type="component" value="Unassembled WGS sequence"/>
</dbReference>
<evidence type="ECO:0000313" key="12">
    <source>
        <dbReference type="EMBL" id="HIV24010.1"/>
    </source>
</evidence>
<evidence type="ECO:0000256" key="1">
    <source>
        <dbReference type="ARBA" id="ARBA00000085"/>
    </source>
</evidence>
<accession>A0A9D1T943</accession>